<dbReference type="GeneID" id="106534881"/>
<feature type="region of interest" description="Disordered" evidence="2">
    <location>
        <begin position="409"/>
        <end position="462"/>
    </location>
</feature>
<dbReference type="InterPro" id="IPR036274">
    <property type="entry name" value="HR1_rpt_sf"/>
</dbReference>
<feature type="domain" description="PH" evidence="3">
    <location>
        <begin position="285"/>
        <end position="390"/>
    </location>
</feature>
<dbReference type="SUPFAM" id="SSF46585">
    <property type="entry name" value="HR1 repeat"/>
    <property type="match status" value="1"/>
</dbReference>
<dbReference type="InterPro" id="IPR001849">
    <property type="entry name" value="PH_domain"/>
</dbReference>
<proteinExistence type="predicted"/>
<evidence type="ECO:0000313" key="5">
    <source>
        <dbReference type="Proteomes" id="UP000192220"/>
    </source>
</evidence>
<dbReference type="PROSITE" id="PS50003">
    <property type="entry name" value="PH_DOMAIN"/>
    <property type="match status" value="1"/>
</dbReference>
<dbReference type="RefSeq" id="XP_013887112.1">
    <property type="nucleotide sequence ID" value="XM_014031658.1"/>
</dbReference>
<dbReference type="OrthoDB" id="5817051at2759"/>
<dbReference type="SMART" id="SM00742">
    <property type="entry name" value="Hr1"/>
    <property type="match status" value="1"/>
</dbReference>
<dbReference type="PANTHER" id="PTHR21538">
    <property type="entry name" value="ANILLIN/RHOTEKIN RTKN"/>
    <property type="match status" value="1"/>
</dbReference>
<keyword evidence="1" id="KW-0175">Coiled coil</keyword>
<dbReference type="InterPro" id="IPR011993">
    <property type="entry name" value="PH-like_dom_sf"/>
</dbReference>
<evidence type="ECO:0000259" key="4">
    <source>
        <dbReference type="PROSITE" id="PS51860"/>
    </source>
</evidence>
<dbReference type="STRING" id="52670.A0A2I4D4D2"/>
<dbReference type="InParanoid" id="A0A2I4D4D2"/>
<dbReference type="KEGG" id="alim:106534881"/>
<dbReference type="GO" id="GO:0000915">
    <property type="term" value="P:actomyosin contractile ring assembly"/>
    <property type="evidence" value="ECO:0007669"/>
    <property type="project" value="TreeGrafter"/>
</dbReference>
<evidence type="ECO:0000259" key="3">
    <source>
        <dbReference type="PROSITE" id="PS50003"/>
    </source>
</evidence>
<gene>
    <name evidence="6" type="primary">LOC106534881</name>
</gene>
<dbReference type="AlphaFoldDB" id="A0A2I4D4D2"/>
<dbReference type="GO" id="GO:0031106">
    <property type="term" value="P:septin ring organization"/>
    <property type="evidence" value="ECO:0007669"/>
    <property type="project" value="TreeGrafter"/>
</dbReference>
<name>A0A2I4D4D2_AUSLI</name>
<reference evidence="6" key="1">
    <citation type="submission" date="2025-08" db="UniProtKB">
        <authorList>
            <consortium name="RefSeq"/>
        </authorList>
    </citation>
    <scope>IDENTIFICATION</scope>
</reference>
<organism evidence="5 6">
    <name type="scientific">Austrofundulus limnaeus</name>
    <name type="common">Annual killifish</name>
    <dbReference type="NCBI Taxonomy" id="52670"/>
    <lineage>
        <taxon>Eukaryota</taxon>
        <taxon>Metazoa</taxon>
        <taxon>Chordata</taxon>
        <taxon>Craniata</taxon>
        <taxon>Vertebrata</taxon>
        <taxon>Euteleostomi</taxon>
        <taxon>Actinopterygii</taxon>
        <taxon>Neopterygii</taxon>
        <taxon>Teleostei</taxon>
        <taxon>Neoteleostei</taxon>
        <taxon>Acanthomorphata</taxon>
        <taxon>Ovalentaria</taxon>
        <taxon>Atherinomorphae</taxon>
        <taxon>Cyprinodontiformes</taxon>
        <taxon>Rivulidae</taxon>
        <taxon>Austrofundulus</taxon>
    </lineage>
</organism>
<dbReference type="GO" id="GO:0007165">
    <property type="term" value="P:signal transduction"/>
    <property type="evidence" value="ECO:0007669"/>
    <property type="project" value="InterPro"/>
</dbReference>
<dbReference type="InterPro" id="IPR012966">
    <property type="entry name" value="AHD"/>
</dbReference>
<accession>A0A2I4D4D2</accession>
<dbReference type="InterPro" id="IPR011072">
    <property type="entry name" value="HR1_rho-bd"/>
</dbReference>
<dbReference type="GO" id="GO:0000281">
    <property type="term" value="P:mitotic cytokinesis"/>
    <property type="evidence" value="ECO:0007669"/>
    <property type="project" value="TreeGrafter"/>
</dbReference>
<dbReference type="InterPro" id="IPR051364">
    <property type="entry name" value="Cytokinesis/Rho-signaling"/>
</dbReference>
<dbReference type="PANTHER" id="PTHR21538:SF19">
    <property type="entry name" value="RHOTEKIN"/>
    <property type="match status" value="1"/>
</dbReference>
<keyword evidence="5" id="KW-1185">Reference proteome</keyword>
<sequence>MTDETQEDDVLQQIEREVRMREGAYKLLAACSNRDQALEASKSLLTCNTRVLALLSQLQKIRRAQILQRVGSRSDHKTSEDVLPCTGRVSLSDLRIPLLWKDSEYFKNKGELHRCAVFCLLQCGADIHDSDLVMVDRTLTDICFEDTIIFNNVGPDFRLRVELYSSCTVEDFSWGGPSPRKISFLGGSLGRSSSKKIRSALESAAACGGGDVRPGHMYPPLPFHNSALGPKFNLLAHTTLRIEHVREGFKTHDLMLSATEDCPYWLPLFGSMCCRLIAQPVCMIQPVISGQLQVKPEEDSDDWEDFECVLKGQNLLCYQTEEELECEDKPLVVIPIRKDTRVGVSEAEPVHGQHIFISTPLQGNNINYTVTSCSTDNIQRWNKTLQQHVCNLRHWKQCCDHVMKIEMPSSKKSNPLKQGSLYHEIGSAAQAEVTPSPARENPAVPDLSDEIRSSLSSYYKES</sequence>
<protein>
    <submittedName>
        <fullName evidence="6">Rhotekin</fullName>
    </submittedName>
</protein>
<feature type="compositionally biased region" description="Polar residues" evidence="2">
    <location>
        <begin position="453"/>
        <end position="462"/>
    </location>
</feature>
<dbReference type="Pfam" id="PF08174">
    <property type="entry name" value="Anillin"/>
    <property type="match status" value="1"/>
</dbReference>
<dbReference type="GO" id="GO:0005826">
    <property type="term" value="C:actomyosin contractile ring"/>
    <property type="evidence" value="ECO:0007669"/>
    <property type="project" value="TreeGrafter"/>
</dbReference>
<feature type="domain" description="REM-1" evidence="4">
    <location>
        <begin position="1"/>
        <end position="67"/>
    </location>
</feature>
<evidence type="ECO:0000256" key="2">
    <source>
        <dbReference type="SAM" id="MobiDB-lite"/>
    </source>
</evidence>
<evidence type="ECO:0000313" key="6">
    <source>
        <dbReference type="RefSeq" id="XP_013887112.1"/>
    </source>
</evidence>
<dbReference type="Proteomes" id="UP000192220">
    <property type="component" value="Unplaced"/>
</dbReference>
<dbReference type="Gene3D" id="2.30.29.30">
    <property type="entry name" value="Pleckstrin-homology domain (PH domain)/Phosphotyrosine-binding domain (PTB)"/>
    <property type="match status" value="1"/>
</dbReference>
<dbReference type="SUPFAM" id="SSF50729">
    <property type="entry name" value="PH domain-like"/>
    <property type="match status" value="1"/>
</dbReference>
<dbReference type="PROSITE" id="PS51860">
    <property type="entry name" value="REM_1"/>
    <property type="match status" value="1"/>
</dbReference>
<evidence type="ECO:0000256" key="1">
    <source>
        <dbReference type="PROSITE-ProRule" id="PRU01207"/>
    </source>
</evidence>